<organism evidence="1 2">
    <name type="scientific">Blautia producta</name>
    <dbReference type="NCBI Taxonomy" id="33035"/>
    <lineage>
        <taxon>Bacteria</taxon>
        <taxon>Bacillati</taxon>
        <taxon>Bacillota</taxon>
        <taxon>Clostridia</taxon>
        <taxon>Lachnospirales</taxon>
        <taxon>Lachnospiraceae</taxon>
        <taxon>Blautia</taxon>
    </lineage>
</organism>
<proteinExistence type="predicted"/>
<accession>A0A4P6M5E8</accession>
<dbReference type="AlphaFoldDB" id="A0A4P6M5E8"/>
<dbReference type="KEGG" id="bpro:PMF13cell1_05390"/>
<sequence length="171" mass="20184">MLKPNEVQKQAKYKENENLRFRTFLKCNADEEKLDAQFLKLHNELFADYDCGKCRNCCKLYHGTIPAEDVEKDARHLGISVEEFKNLYLDNDMISGAYDTKHMPCDFLQENGNCKLGECRPESCRDYPFTNQPERLWSLYSVLEAVSVCPVAFEIYERLKEEYGFRKKIRR</sequence>
<name>A0A4P6M5E8_9FIRM</name>
<reference evidence="1 2" key="1">
    <citation type="submission" date="2019-01" db="EMBL/GenBank/DDBJ databases">
        <title>PMF-metabolizing Aryl O-demethylase.</title>
        <authorList>
            <person name="Kim M."/>
        </authorList>
    </citation>
    <scope>NUCLEOTIDE SEQUENCE [LARGE SCALE GENOMIC DNA]</scope>
    <source>
        <strain evidence="1 2">PMF1</strain>
    </source>
</reference>
<dbReference type="Proteomes" id="UP000289794">
    <property type="component" value="Chromosome"/>
</dbReference>
<dbReference type="Pfam" id="PF03692">
    <property type="entry name" value="CxxCxxCC"/>
    <property type="match status" value="1"/>
</dbReference>
<protein>
    <recommendedName>
        <fullName evidence="3">YkgJ family cysteine cluster protein</fullName>
    </recommendedName>
</protein>
<evidence type="ECO:0000313" key="2">
    <source>
        <dbReference type="Proteomes" id="UP000289794"/>
    </source>
</evidence>
<evidence type="ECO:0000313" key="1">
    <source>
        <dbReference type="EMBL" id="QBE99796.1"/>
    </source>
</evidence>
<dbReference type="EMBL" id="CP035945">
    <property type="protein sequence ID" value="QBE99796.1"/>
    <property type="molecule type" value="Genomic_DNA"/>
</dbReference>
<gene>
    <name evidence="1" type="ORF">PMF13cell1_05390</name>
</gene>
<dbReference type="RefSeq" id="WP_130182752.1">
    <property type="nucleotide sequence ID" value="NZ_CP035945.1"/>
</dbReference>
<evidence type="ECO:0008006" key="3">
    <source>
        <dbReference type="Google" id="ProtNLM"/>
    </source>
</evidence>
<dbReference type="InterPro" id="IPR005358">
    <property type="entry name" value="Puta_zinc/iron-chelating_dom"/>
</dbReference>